<dbReference type="SUPFAM" id="SSF81301">
    <property type="entry name" value="Nucleotidyltransferase"/>
    <property type="match status" value="1"/>
</dbReference>
<feature type="domain" description="Adenylyltransferase AadA C-terminal" evidence="4">
    <location>
        <begin position="148"/>
        <end position="247"/>
    </location>
</feature>
<evidence type="ECO:0000256" key="3">
    <source>
        <dbReference type="ARBA" id="ARBA00047831"/>
    </source>
</evidence>
<evidence type="ECO:0000313" key="6">
    <source>
        <dbReference type="Proteomes" id="UP000280696"/>
    </source>
</evidence>
<dbReference type="InterPro" id="IPR043519">
    <property type="entry name" value="NT_sf"/>
</dbReference>
<evidence type="ECO:0000313" key="5">
    <source>
        <dbReference type="EMBL" id="RKI88626.1"/>
    </source>
</evidence>
<dbReference type="InterPro" id="IPR025184">
    <property type="entry name" value="AadA_C"/>
</dbReference>
<dbReference type="RefSeq" id="WP_120471926.1">
    <property type="nucleotide sequence ID" value="NZ_CATAJS010000030.1"/>
</dbReference>
<dbReference type="CDD" id="cd05403">
    <property type="entry name" value="NT_KNTase_like"/>
    <property type="match status" value="1"/>
</dbReference>
<dbReference type="PIRSF" id="PIRSF000819">
    <property type="entry name" value="Streptomycin_3-adenylyltransf"/>
    <property type="match status" value="1"/>
</dbReference>
<dbReference type="Proteomes" id="UP000280696">
    <property type="component" value="Unassembled WGS sequence"/>
</dbReference>
<gene>
    <name evidence="5" type="ORF">D7V94_19210</name>
</gene>
<dbReference type="GO" id="GO:0046677">
    <property type="term" value="P:response to antibiotic"/>
    <property type="evidence" value="ECO:0007669"/>
    <property type="project" value="UniProtKB-KW"/>
</dbReference>
<keyword evidence="2" id="KW-0046">Antibiotic resistance</keyword>
<protein>
    <submittedName>
        <fullName evidence="5">DUF4111 domain-containing protein</fullName>
    </submittedName>
</protein>
<comment type="catalytic activity">
    <reaction evidence="3">
        <text>spectinomycin + ATP = 9-O-adenylylspectinomycin + diphosphate</text>
        <dbReference type="Rhea" id="RHEA:63228"/>
        <dbReference type="ChEBI" id="CHEBI:30616"/>
        <dbReference type="ChEBI" id="CHEBI:33019"/>
        <dbReference type="ChEBI" id="CHEBI:146260"/>
        <dbReference type="ChEBI" id="CHEBI:146261"/>
    </reaction>
</comment>
<sequence length="251" mass="28836">MNEYINLLDSFVQESRNILGNNLTGIYLHGSAAMGCFNGKKSDIDLVVVIKNALSDGIKKRYMDMTVAHNAKAPAKGLELSIVREEVCCPFVYPTPYELHFSCAHLKWYQTNPEEYIKKMKGTDKDLGAHFTIIYHRGKVLYGKGIRDVFSEVSREYYLDSIWHDIENAEEEIIRDPVYMILNLCRVLAYKRDGYILSKTEGGEWGRVNVPEKYAALIKGAMDDYQRSIHVKADNLLAKEYARYMLKQIKS</sequence>
<organism evidence="5 6">
    <name type="scientific">Parablautia intestinalis</name>
    <dbReference type="NCBI Taxonomy" id="2320100"/>
    <lineage>
        <taxon>Bacteria</taxon>
        <taxon>Bacillati</taxon>
        <taxon>Bacillota</taxon>
        <taxon>Clostridia</taxon>
        <taxon>Lachnospirales</taxon>
        <taxon>Lachnospiraceae</taxon>
        <taxon>Parablautia</taxon>
    </lineage>
</organism>
<evidence type="ECO:0000256" key="1">
    <source>
        <dbReference type="ARBA" id="ARBA00022679"/>
    </source>
</evidence>
<reference evidence="5 6" key="1">
    <citation type="submission" date="2018-09" db="EMBL/GenBank/DDBJ databases">
        <title>Murine metabolic-syndrome-specific gut microbial biobank.</title>
        <authorList>
            <person name="Liu C."/>
        </authorList>
    </citation>
    <scope>NUCLEOTIDE SEQUENCE [LARGE SCALE GENOMIC DNA]</scope>
    <source>
        <strain evidence="5 6">0.1xD8-82</strain>
    </source>
</reference>
<name>A0A3A9AMV8_9FIRM</name>
<dbReference type="Pfam" id="PF13427">
    <property type="entry name" value="AadA_C"/>
    <property type="match status" value="1"/>
</dbReference>
<accession>A0A3A9AMV8</accession>
<evidence type="ECO:0000256" key="2">
    <source>
        <dbReference type="ARBA" id="ARBA00023251"/>
    </source>
</evidence>
<dbReference type="Gene3D" id="3.30.460.10">
    <property type="entry name" value="Beta Polymerase, domain 2"/>
    <property type="match status" value="1"/>
</dbReference>
<comment type="caution">
    <text evidence="5">The sequence shown here is derived from an EMBL/GenBank/DDBJ whole genome shotgun (WGS) entry which is preliminary data.</text>
</comment>
<evidence type="ECO:0000259" key="4">
    <source>
        <dbReference type="Pfam" id="PF13427"/>
    </source>
</evidence>
<dbReference type="EMBL" id="RAYQ01000027">
    <property type="protein sequence ID" value="RKI88626.1"/>
    <property type="molecule type" value="Genomic_DNA"/>
</dbReference>
<keyword evidence="6" id="KW-1185">Reference proteome</keyword>
<dbReference type="InterPro" id="IPR024172">
    <property type="entry name" value="AadA/Aad9"/>
</dbReference>
<dbReference type="OrthoDB" id="5643411at2"/>
<keyword evidence="1" id="KW-0808">Transferase</keyword>
<proteinExistence type="predicted"/>
<dbReference type="GO" id="GO:0070566">
    <property type="term" value="F:adenylyltransferase activity"/>
    <property type="evidence" value="ECO:0007669"/>
    <property type="project" value="InterPro"/>
</dbReference>
<dbReference type="AlphaFoldDB" id="A0A3A9AMV8"/>